<evidence type="ECO:0000313" key="6">
    <source>
        <dbReference type="Proteomes" id="UP001245370"/>
    </source>
</evidence>
<evidence type="ECO:0000313" key="4">
    <source>
        <dbReference type="EMBL" id="MDR6332703.1"/>
    </source>
</evidence>
<dbReference type="Proteomes" id="UP001245370">
    <property type="component" value="Unassembled WGS sequence"/>
</dbReference>
<reference evidence="3" key="1">
    <citation type="submission" date="2022-12" db="EMBL/GenBank/DDBJ databases">
        <title>Reference genome sequencing for broad-spectrum identification of bacterial and archaeal isolates by mass spectrometry.</title>
        <authorList>
            <person name="Sekiguchi Y."/>
            <person name="Tourlousse D.M."/>
        </authorList>
    </citation>
    <scope>NUCLEOTIDE SEQUENCE</scope>
    <source>
        <strain evidence="3">301</strain>
    </source>
</reference>
<keyword evidence="2" id="KW-0732">Signal</keyword>
<feature type="chain" id="PRO_5040972519" description="DUF4148 domain-containing protein" evidence="2">
    <location>
        <begin position="29"/>
        <end position="107"/>
    </location>
</feature>
<reference evidence="4 6" key="2">
    <citation type="submission" date="2023-07" db="EMBL/GenBank/DDBJ databases">
        <title>Genomic Encyclopedia of Type Strains, Phase IV (KMG-IV): sequencing the most valuable type-strain genomes for metagenomic binning, comparative biology and taxonomic classification.</title>
        <authorList>
            <person name="Goeker M."/>
        </authorList>
    </citation>
    <scope>NUCLEOTIDE SEQUENCE [LARGE SCALE GENOMIC DNA]</scope>
    <source>
        <strain evidence="4 6">DSM 338</strain>
    </source>
</reference>
<dbReference type="EMBL" id="BSDO01000001">
    <property type="protein sequence ID" value="GLI20978.1"/>
    <property type="molecule type" value="Genomic_DNA"/>
</dbReference>
<feature type="region of interest" description="Disordered" evidence="1">
    <location>
        <begin position="69"/>
        <end position="107"/>
    </location>
</feature>
<evidence type="ECO:0000256" key="2">
    <source>
        <dbReference type="SAM" id="SignalP"/>
    </source>
</evidence>
<feature type="compositionally biased region" description="Polar residues" evidence="1">
    <location>
        <begin position="77"/>
        <end position="95"/>
    </location>
</feature>
<evidence type="ECO:0000256" key="1">
    <source>
        <dbReference type="SAM" id="MobiDB-lite"/>
    </source>
</evidence>
<accession>A0A9W6CND8</accession>
<dbReference type="EMBL" id="JAVDPY010000002">
    <property type="protein sequence ID" value="MDR6332703.1"/>
    <property type="molecule type" value="Genomic_DNA"/>
</dbReference>
<evidence type="ECO:0000313" key="3">
    <source>
        <dbReference type="EMBL" id="GLI20978.1"/>
    </source>
</evidence>
<dbReference type="GeneID" id="95761448"/>
<evidence type="ECO:0000313" key="5">
    <source>
        <dbReference type="Proteomes" id="UP001144397"/>
    </source>
</evidence>
<organism evidence="3 5">
    <name type="scientific">Xanthobacter flavus</name>
    <dbReference type="NCBI Taxonomy" id="281"/>
    <lineage>
        <taxon>Bacteria</taxon>
        <taxon>Pseudomonadati</taxon>
        <taxon>Pseudomonadota</taxon>
        <taxon>Alphaproteobacteria</taxon>
        <taxon>Hyphomicrobiales</taxon>
        <taxon>Xanthobacteraceae</taxon>
        <taxon>Xanthobacter</taxon>
    </lineage>
</organism>
<protein>
    <recommendedName>
        <fullName evidence="7">DUF4148 domain-containing protein</fullName>
    </recommendedName>
</protein>
<keyword evidence="6" id="KW-1185">Reference proteome</keyword>
<sequence length="107" mass="10853">MKTLNTAKIIAAALIATGLSASATSAFADEYVTALNNEAHAVAAAAAAAYSDEARLPINAAPVSLQRQAAGSRIQEQRAQQFRDNAEATASSPFSDTDPHSGAAHGG</sequence>
<comment type="caution">
    <text evidence="3">The sequence shown here is derived from an EMBL/GenBank/DDBJ whole genome shotgun (WGS) entry which is preliminary data.</text>
</comment>
<dbReference type="AlphaFoldDB" id="A0A9W6CND8"/>
<dbReference type="RefSeq" id="WP_281805345.1">
    <property type="nucleotide sequence ID" value="NZ_BSDO01000001.1"/>
</dbReference>
<feature type="signal peptide" evidence="2">
    <location>
        <begin position="1"/>
        <end position="28"/>
    </location>
</feature>
<proteinExistence type="predicted"/>
<evidence type="ECO:0008006" key="7">
    <source>
        <dbReference type="Google" id="ProtNLM"/>
    </source>
</evidence>
<gene>
    <name evidence="4" type="ORF">GGQ86_001167</name>
    <name evidence="3" type="ORF">XFLAVUS301_06520</name>
</gene>
<dbReference type="Proteomes" id="UP001144397">
    <property type="component" value="Unassembled WGS sequence"/>
</dbReference>
<name>A0A9W6CND8_XANFL</name>